<organism evidence="2">
    <name type="scientific">uncultured Thermomicrobiales bacterium</name>
    <dbReference type="NCBI Taxonomy" id="1645740"/>
    <lineage>
        <taxon>Bacteria</taxon>
        <taxon>Pseudomonadati</taxon>
        <taxon>Thermomicrobiota</taxon>
        <taxon>Thermomicrobia</taxon>
        <taxon>Thermomicrobiales</taxon>
        <taxon>environmental samples</taxon>
    </lineage>
</organism>
<gene>
    <name evidence="2" type="ORF">AVDCRST_MAG88-1183</name>
</gene>
<reference evidence="2" key="1">
    <citation type="submission" date="2020-02" db="EMBL/GenBank/DDBJ databases">
        <authorList>
            <person name="Meier V. D."/>
        </authorList>
    </citation>
    <scope>NUCLEOTIDE SEQUENCE</scope>
    <source>
        <strain evidence="2">AVDCRST_MAG88</strain>
    </source>
</reference>
<name>A0A6J4USG8_9BACT</name>
<evidence type="ECO:0000313" key="2">
    <source>
        <dbReference type="EMBL" id="CAA9556910.1"/>
    </source>
</evidence>
<dbReference type="EMBL" id="CADCWM010000404">
    <property type="protein sequence ID" value="CAA9556910.1"/>
    <property type="molecule type" value="Genomic_DNA"/>
</dbReference>
<accession>A0A6J4USG8</accession>
<evidence type="ECO:0000256" key="1">
    <source>
        <dbReference type="SAM" id="MobiDB-lite"/>
    </source>
</evidence>
<feature type="region of interest" description="Disordered" evidence="1">
    <location>
        <begin position="80"/>
        <end position="99"/>
    </location>
</feature>
<sequence>MGPAQPVDPTLAHRGALTRSLHAFAHGKDTEYTARRWAEPWHSLCGALVRRGRYSCFNCRINRRGRFALRVALHERAAARSIDSRSRKRGEGRTWIRPR</sequence>
<proteinExistence type="predicted"/>
<protein>
    <submittedName>
        <fullName evidence="2">Uncharacterized protein</fullName>
    </submittedName>
</protein>
<dbReference type="AlphaFoldDB" id="A0A6J4USG8"/>